<feature type="transmembrane region" description="Helical" evidence="2">
    <location>
        <begin position="115"/>
        <end position="135"/>
    </location>
</feature>
<feature type="compositionally biased region" description="Basic and acidic residues" evidence="1">
    <location>
        <begin position="89"/>
        <end position="98"/>
    </location>
</feature>
<organism evidence="3 4">
    <name type="scientific">Phialocephala subalpina</name>
    <dbReference type="NCBI Taxonomy" id="576137"/>
    <lineage>
        <taxon>Eukaryota</taxon>
        <taxon>Fungi</taxon>
        <taxon>Dikarya</taxon>
        <taxon>Ascomycota</taxon>
        <taxon>Pezizomycotina</taxon>
        <taxon>Leotiomycetes</taxon>
        <taxon>Helotiales</taxon>
        <taxon>Mollisiaceae</taxon>
        <taxon>Phialocephala</taxon>
        <taxon>Phialocephala fortinii species complex</taxon>
    </lineage>
</organism>
<feature type="transmembrane region" description="Helical" evidence="2">
    <location>
        <begin position="147"/>
        <end position="170"/>
    </location>
</feature>
<sequence length="178" mass="18764">MSYAAAAAPGKGQKQTAEEKRAPAPPEIELSDESTASLIDVDSNSVHTVPSDFGSQDIQTSTQLDRLEHEALAAEAKAKEEISAAAAKAKKEGKEAKEKAKKAAGHAERNSDNPVFIGNAIAVVALSAGLGFGAYRKYAAGELSWKVVGAWTGIVGLFAAGDYYLSSYLFKNKYPSKK</sequence>
<keyword evidence="2" id="KW-1133">Transmembrane helix</keyword>
<dbReference type="GO" id="GO:0005741">
    <property type="term" value="C:mitochondrial outer membrane"/>
    <property type="evidence" value="ECO:0007669"/>
    <property type="project" value="InterPro"/>
</dbReference>
<dbReference type="GO" id="GO:0006626">
    <property type="term" value="P:protein targeting to mitochondrion"/>
    <property type="evidence" value="ECO:0007669"/>
    <property type="project" value="TreeGrafter"/>
</dbReference>
<evidence type="ECO:0000313" key="3">
    <source>
        <dbReference type="EMBL" id="CZR64796.1"/>
    </source>
</evidence>
<gene>
    <name evidence="3" type="ORF">PAC_14695</name>
</gene>
<dbReference type="EMBL" id="FJOG01000028">
    <property type="protein sequence ID" value="CZR64796.1"/>
    <property type="molecule type" value="Genomic_DNA"/>
</dbReference>
<evidence type="ECO:0000313" key="4">
    <source>
        <dbReference type="Proteomes" id="UP000184330"/>
    </source>
</evidence>
<accession>A0A1L7XIL5</accession>
<reference evidence="3 4" key="1">
    <citation type="submission" date="2016-03" db="EMBL/GenBank/DDBJ databases">
        <authorList>
            <person name="Ploux O."/>
        </authorList>
    </citation>
    <scope>NUCLEOTIDE SEQUENCE [LARGE SCALE GENOMIC DNA]</scope>
    <source>
        <strain evidence="3 4">UAMH 11012</strain>
    </source>
</reference>
<keyword evidence="4" id="KW-1185">Reference proteome</keyword>
<dbReference type="PANTHER" id="PTHR38402">
    <property type="entry name" value="MITOCHONDRIAL OUTER MEMBRANE PROTEIN OM14"/>
    <property type="match status" value="1"/>
</dbReference>
<dbReference type="AlphaFoldDB" id="A0A1L7XIL5"/>
<protein>
    <submittedName>
        <fullName evidence="3">Uncharacterized protein</fullName>
    </submittedName>
</protein>
<dbReference type="InterPro" id="IPR039454">
    <property type="entry name" value="OM14"/>
</dbReference>
<evidence type="ECO:0000256" key="1">
    <source>
        <dbReference type="SAM" id="MobiDB-lite"/>
    </source>
</evidence>
<dbReference type="GO" id="GO:1990593">
    <property type="term" value="F:nascent polypeptide-associated complex binding"/>
    <property type="evidence" value="ECO:0007669"/>
    <property type="project" value="InterPro"/>
</dbReference>
<dbReference type="OrthoDB" id="5422928at2759"/>
<dbReference type="PANTHER" id="PTHR38402:SF1">
    <property type="entry name" value="MITOCHONDRIAL OUTER MEMBRANE PROTEIN OM14"/>
    <property type="match status" value="1"/>
</dbReference>
<name>A0A1L7XIL5_9HELO</name>
<feature type="region of interest" description="Disordered" evidence="1">
    <location>
        <begin position="1"/>
        <end position="35"/>
    </location>
</feature>
<evidence type="ECO:0000256" key="2">
    <source>
        <dbReference type="SAM" id="Phobius"/>
    </source>
</evidence>
<proteinExistence type="predicted"/>
<keyword evidence="2" id="KW-0472">Membrane</keyword>
<keyword evidence="2" id="KW-0812">Transmembrane</keyword>
<dbReference type="STRING" id="576137.A0A1L7XIL5"/>
<feature type="region of interest" description="Disordered" evidence="1">
    <location>
        <begin position="85"/>
        <end position="109"/>
    </location>
</feature>
<dbReference type="Proteomes" id="UP000184330">
    <property type="component" value="Unassembled WGS sequence"/>
</dbReference>